<dbReference type="InterPro" id="IPR008271">
    <property type="entry name" value="Ser/Thr_kinase_AS"/>
</dbReference>
<evidence type="ECO:0000256" key="2">
    <source>
        <dbReference type="ARBA" id="ARBA00022741"/>
    </source>
</evidence>
<keyword evidence="1" id="KW-0808">Transferase</keyword>
<dbReference type="PROSITE" id="PS50011">
    <property type="entry name" value="PROTEIN_KINASE_DOM"/>
    <property type="match status" value="1"/>
</dbReference>
<dbReference type="PANTHER" id="PTHR44329">
    <property type="entry name" value="SERINE/THREONINE-PROTEIN KINASE TNNI3K-RELATED"/>
    <property type="match status" value="1"/>
</dbReference>
<dbReference type="GO" id="GO:0005524">
    <property type="term" value="F:ATP binding"/>
    <property type="evidence" value="ECO:0007669"/>
    <property type="project" value="UniProtKB-UniRule"/>
</dbReference>
<dbReference type="PROSITE" id="PS00108">
    <property type="entry name" value="PROTEIN_KINASE_ST"/>
    <property type="match status" value="1"/>
</dbReference>
<evidence type="ECO:0000313" key="8">
    <source>
        <dbReference type="EMBL" id="KXZ47611.1"/>
    </source>
</evidence>
<dbReference type="InterPro" id="IPR011009">
    <property type="entry name" value="Kinase-like_dom_sf"/>
</dbReference>
<dbReference type="InterPro" id="IPR000719">
    <property type="entry name" value="Prot_kinase_dom"/>
</dbReference>
<evidence type="ECO:0000256" key="1">
    <source>
        <dbReference type="ARBA" id="ARBA00022679"/>
    </source>
</evidence>
<evidence type="ECO:0000256" key="5">
    <source>
        <dbReference type="PROSITE-ProRule" id="PRU10141"/>
    </source>
</evidence>
<dbReference type="AlphaFoldDB" id="A0A150GCN0"/>
<evidence type="ECO:0000256" key="4">
    <source>
        <dbReference type="ARBA" id="ARBA00022840"/>
    </source>
</evidence>
<dbReference type="EMBL" id="LSYV01000035">
    <property type="protein sequence ID" value="KXZ47611.1"/>
    <property type="molecule type" value="Genomic_DNA"/>
</dbReference>
<sequence>MIIMTSNIFLVDGDRVVLRRNVTVLGAFAEREQYPLLDMGFVRGRIQLMRVCLPSSQSDASMQTWQRPPEIAGSGQVSIPRVAQSPDCDNSTSSPPLKRCWAAVGLNVDLGLYGSYIDEYGKPVLNDYLLWVHDTCELEMSQGCVAQYGAVGCYHLMTGGMREAGGAAVSTADRSTCRPVGQASTDKDARGVVTAPASLSTDAAASDHSARAFAVADVARFNLKALAAEPDTAPVTPATPTAPDVNLDLDLTNPGDGSGSAPDELRLLPASCLGTGASGRVVVGVYRGQHVAVKLLHAGLVDLAALATPPPVEAGSGVEPGAAGVSQLEGAEEAWAAAGAAMQEEEGEAERLKASAAPHTVDVAGRPPGASPPGSSTSAAASRHRGATSPMSQPLPPSASPEQTSPERPLPEQEQHDVLTGGDPGVAASRTFAQEVAVLARVRHPNVIRLLAACLRPPRPCLVMELMDTSLEKMLYGDADTERGRQLPLDTVLHIATQMAQALAYLHPTVMHRDLKPANVLISQPSSATPVAKLAVRGARGRGLAGHGRTYARTHAPYRTVPYSASGFVSSFAPPFRGCI</sequence>
<comment type="caution">
    <text evidence="8">The sequence shown here is derived from an EMBL/GenBank/DDBJ whole genome shotgun (WGS) entry which is preliminary data.</text>
</comment>
<protein>
    <recommendedName>
        <fullName evidence="7">Protein kinase domain-containing protein</fullName>
    </recommendedName>
</protein>
<dbReference type="Gene3D" id="1.10.510.10">
    <property type="entry name" value="Transferase(Phosphotransferase) domain 1"/>
    <property type="match status" value="1"/>
</dbReference>
<dbReference type="SMART" id="SM00220">
    <property type="entry name" value="S_TKc"/>
    <property type="match status" value="1"/>
</dbReference>
<dbReference type="SUPFAM" id="SSF56112">
    <property type="entry name" value="Protein kinase-like (PK-like)"/>
    <property type="match status" value="1"/>
</dbReference>
<gene>
    <name evidence="8" type="ORF">GPECTOR_34g770</name>
</gene>
<keyword evidence="4 5" id="KW-0067">ATP-binding</keyword>
<feature type="domain" description="Protein kinase" evidence="7">
    <location>
        <begin position="267"/>
        <end position="580"/>
    </location>
</feature>
<dbReference type="Gene3D" id="3.30.200.20">
    <property type="entry name" value="Phosphorylase Kinase, domain 1"/>
    <property type="match status" value="1"/>
</dbReference>
<keyword evidence="9" id="KW-1185">Reference proteome</keyword>
<dbReference type="GO" id="GO:0004674">
    <property type="term" value="F:protein serine/threonine kinase activity"/>
    <property type="evidence" value="ECO:0007669"/>
    <property type="project" value="TreeGrafter"/>
</dbReference>
<accession>A0A150GCN0</accession>
<feature type="binding site" evidence="5">
    <location>
        <position position="294"/>
    </location>
    <ligand>
        <name>ATP</name>
        <dbReference type="ChEBI" id="CHEBI:30616"/>
    </ligand>
</feature>
<dbReference type="Proteomes" id="UP000075714">
    <property type="component" value="Unassembled WGS sequence"/>
</dbReference>
<keyword evidence="3" id="KW-0418">Kinase</keyword>
<keyword evidence="2 5" id="KW-0547">Nucleotide-binding</keyword>
<dbReference type="InterPro" id="IPR051681">
    <property type="entry name" value="Ser/Thr_Kinases-Pseudokinases"/>
</dbReference>
<dbReference type="OrthoDB" id="8891264at2759"/>
<dbReference type="PANTHER" id="PTHR44329:SF214">
    <property type="entry name" value="PROTEIN KINASE DOMAIN-CONTAINING PROTEIN"/>
    <property type="match status" value="1"/>
</dbReference>
<organism evidence="8 9">
    <name type="scientific">Gonium pectorale</name>
    <name type="common">Green alga</name>
    <dbReference type="NCBI Taxonomy" id="33097"/>
    <lineage>
        <taxon>Eukaryota</taxon>
        <taxon>Viridiplantae</taxon>
        <taxon>Chlorophyta</taxon>
        <taxon>core chlorophytes</taxon>
        <taxon>Chlorophyceae</taxon>
        <taxon>CS clade</taxon>
        <taxon>Chlamydomonadales</taxon>
        <taxon>Volvocaceae</taxon>
        <taxon>Gonium</taxon>
    </lineage>
</organism>
<reference evidence="9" key="1">
    <citation type="journal article" date="2016" name="Nat. Commun.">
        <title>The Gonium pectorale genome demonstrates co-option of cell cycle regulation during the evolution of multicellularity.</title>
        <authorList>
            <person name="Hanschen E.R."/>
            <person name="Marriage T.N."/>
            <person name="Ferris P.J."/>
            <person name="Hamaji T."/>
            <person name="Toyoda A."/>
            <person name="Fujiyama A."/>
            <person name="Neme R."/>
            <person name="Noguchi H."/>
            <person name="Minakuchi Y."/>
            <person name="Suzuki M."/>
            <person name="Kawai-Toyooka H."/>
            <person name="Smith D.R."/>
            <person name="Sparks H."/>
            <person name="Anderson J."/>
            <person name="Bakaric R."/>
            <person name="Luria V."/>
            <person name="Karger A."/>
            <person name="Kirschner M.W."/>
            <person name="Durand P.M."/>
            <person name="Michod R.E."/>
            <person name="Nozaki H."/>
            <person name="Olson B.J."/>
        </authorList>
    </citation>
    <scope>NUCLEOTIDE SEQUENCE [LARGE SCALE GENOMIC DNA]</scope>
    <source>
        <strain evidence="9">NIES-2863</strain>
    </source>
</reference>
<dbReference type="InterPro" id="IPR017441">
    <property type="entry name" value="Protein_kinase_ATP_BS"/>
</dbReference>
<evidence type="ECO:0000256" key="3">
    <source>
        <dbReference type="ARBA" id="ARBA00022777"/>
    </source>
</evidence>
<evidence type="ECO:0000313" key="9">
    <source>
        <dbReference type="Proteomes" id="UP000075714"/>
    </source>
</evidence>
<dbReference type="Pfam" id="PF00069">
    <property type="entry name" value="Pkinase"/>
    <property type="match status" value="1"/>
</dbReference>
<dbReference type="PROSITE" id="PS00107">
    <property type="entry name" value="PROTEIN_KINASE_ATP"/>
    <property type="match status" value="1"/>
</dbReference>
<evidence type="ECO:0000259" key="7">
    <source>
        <dbReference type="PROSITE" id="PS50011"/>
    </source>
</evidence>
<name>A0A150GCN0_GONPE</name>
<feature type="region of interest" description="Disordered" evidence="6">
    <location>
        <begin position="337"/>
        <end position="426"/>
    </location>
</feature>
<evidence type="ECO:0000256" key="6">
    <source>
        <dbReference type="SAM" id="MobiDB-lite"/>
    </source>
</evidence>
<proteinExistence type="predicted"/>
<feature type="compositionally biased region" description="Low complexity" evidence="6">
    <location>
        <begin position="364"/>
        <end position="381"/>
    </location>
</feature>